<keyword evidence="3" id="KW-1185">Reference proteome</keyword>
<dbReference type="Proteomes" id="UP001642540">
    <property type="component" value="Unassembled WGS sequence"/>
</dbReference>
<reference evidence="2 3" key="1">
    <citation type="submission" date="2024-08" db="EMBL/GenBank/DDBJ databases">
        <authorList>
            <person name="Cucini C."/>
            <person name="Frati F."/>
        </authorList>
    </citation>
    <scope>NUCLEOTIDE SEQUENCE [LARGE SCALE GENOMIC DNA]</scope>
</reference>
<evidence type="ECO:0000313" key="2">
    <source>
        <dbReference type="EMBL" id="CAL8080786.1"/>
    </source>
</evidence>
<dbReference type="EMBL" id="CAXLJM020000014">
    <property type="protein sequence ID" value="CAL8080786.1"/>
    <property type="molecule type" value="Genomic_DNA"/>
</dbReference>
<dbReference type="SUPFAM" id="SSF54975">
    <property type="entry name" value="Acylphosphatase/BLUF domain-like"/>
    <property type="match status" value="1"/>
</dbReference>
<dbReference type="InterPro" id="IPR036046">
    <property type="entry name" value="Acylphosphatase-like_dom_sf"/>
</dbReference>
<feature type="compositionally biased region" description="Basic and acidic residues" evidence="1">
    <location>
        <begin position="62"/>
        <end position="79"/>
    </location>
</feature>
<gene>
    <name evidence="2" type="ORF">ODALV1_LOCUS4737</name>
</gene>
<accession>A0ABP1PYP1</accession>
<sequence length="432" mass="50143">MDKNQDDEEQPNRKSDVESDAEAEEQRVSEAYTDEEDDGRRKSSYGFDEYQFESPLLDESEDHEKKAEESAKEEAEKFMKMSRLKTTEYSKLDMVKMATSIGGLNLDESLVDPVSIPISPEERASAVREIYGPDMTAESEPYKDPTQELEVTDSAMPEKIRSPPNLYEALQSNFLKSNYKSPLYRLFLLGTHDEHMGNLIDWTKEIVEVINIQSYNELITGVLCVYEYFYIHVLEGSEDNLVKFMQKLADDLEPSGYEWDLKFNTKSGKYVARDHCKFHSVQSWVLGIFRIQQRQLTAWRGEKVFPNKMHDPDVPEGGFREKYFHFLRQCLVMAFTYNRMAPGRFNPTPDSNEEFNAQLKKTLERAKIQRFKSLAKVVTPITFIQYVLDNKDNPKLKIRSLREHLEYFGGTPPYISSSNTEWPPPGRIAPYD</sequence>
<name>A0ABP1PYP1_9HEXA</name>
<feature type="region of interest" description="Disordered" evidence="1">
    <location>
        <begin position="1"/>
        <end position="79"/>
    </location>
</feature>
<evidence type="ECO:0000256" key="1">
    <source>
        <dbReference type="SAM" id="MobiDB-lite"/>
    </source>
</evidence>
<organism evidence="2 3">
    <name type="scientific">Orchesella dallaii</name>
    <dbReference type="NCBI Taxonomy" id="48710"/>
    <lineage>
        <taxon>Eukaryota</taxon>
        <taxon>Metazoa</taxon>
        <taxon>Ecdysozoa</taxon>
        <taxon>Arthropoda</taxon>
        <taxon>Hexapoda</taxon>
        <taxon>Collembola</taxon>
        <taxon>Entomobryomorpha</taxon>
        <taxon>Entomobryoidea</taxon>
        <taxon>Orchesellidae</taxon>
        <taxon>Orchesellinae</taxon>
        <taxon>Orchesella</taxon>
    </lineage>
</organism>
<comment type="caution">
    <text evidence="2">The sequence shown here is derived from an EMBL/GenBank/DDBJ whole genome shotgun (WGS) entry which is preliminary data.</text>
</comment>
<feature type="compositionally biased region" description="Basic and acidic residues" evidence="1">
    <location>
        <begin position="1"/>
        <end position="17"/>
    </location>
</feature>
<evidence type="ECO:0000313" key="3">
    <source>
        <dbReference type="Proteomes" id="UP001642540"/>
    </source>
</evidence>
<proteinExistence type="predicted"/>
<protein>
    <submittedName>
        <fullName evidence="2">Uncharacterized protein</fullName>
    </submittedName>
</protein>